<protein>
    <submittedName>
        <fullName evidence="8">NADPH-dependent 2,4-dienoyl-CoA reductase, sulfur reductase</fullName>
        <ecNumber evidence="8">1.8.5.-</ecNumber>
    </submittedName>
</protein>
<evidence type="ECO:0000256" key="4">
    <source>
        <dbReference type="ARBA" id="ARBA00022827"/>
    </source>
</evidence>
<dbReference type="EC" id="1.8.5.-" evidence="8"/>
<dbReference type="Gene3D" id="3.50.50.60">
    <property type="entry name" value="FAD/NAD(P)-binding domain"/>
    <property type="match status" value="2"/>
</dbReference>
<evidence type="ECO:0000256" key="1">
    <source>
        <dbReference type="ARBA" id="ARBA00001974"/>
    </source>
</evidence>
<evidence type="ECO:0000313" key="8">
    <source>
        <dbReference type="EMBL" id="KMQ76161.1"/>
    </source>
</evidence>
<gene>
    <name evidence="8" type="ORF">Msub_12370</name>
</gene>
<dbReference type="STRING" id="1658765.Msub_12370"/>
<dbReference type="GO" id="GO:0070221">
    <property type="term" value="P:sulfide oxidation, using sulfide:quinone oxidoreductase"/>
    <property type="evidence" value="ECO:0007669"/>
    <property type="project" value="TreeGrafter"/>
</dbReference>
<evidence type="ECO:0000256" key="5">
    <source>
        <dbReference type="ARBA" id="ARBA00022946"/>
    </source>
</evidence>
<organism evidence="8 9">
    <name type="scientific">Marinobacter subterrani</name>
    <dbReference type="NCBI Taxonomy" id="1658765"/>
    <lineage>
        <taxon>Bacteria</taxon>
        <taxon>Pseudomonadati</taxon>
        <taxon>Pseudomonadota</taxon>
        <taxon>Gammaproteobacteria</taxon>
        <taxon>Pseudomonadales</taxon>
        <taxon>Marinobacteraceae</taxon>
        <taxon>Marinobacter</taxon>
    </lineage>
</organism>
<sequence>MAKTETTQHHTVVVIGAGAAGTSVAASLLRQRPGLDVAIVEPNDVHYYQPAFTLVGGGAYSLAKTARPQAETLPSKARWVRAAVIELEPDSQSVTLSDGRRLAYDVLVVTPGLKLDWDGVDGLQDTLGRNGVCSNYEPSLAEYTWQCLKTFKGGKALFTQPPAPIKCAGAPQKIAYLAADYLRKKGLAVSSELKFFAAGGALFSVPDFVPPLTQVAKRHNVGLLMNHNLVAVDGDKKVATFRFTNRDGETSEVKESFDFLHVTPPQCAPDFIRNSALANAGGWVDVDQHSMQHVRYENVFSLGDASSLPTSKTAAAIRKQSPVAVANILARLSGNSLDASYDGYTSCPVVTGYGKVMLAEFIYGGKVTPTLPLSPFKESRFYWHVKKRALPTFYFDYMLKGKERDIAHKPLK</sequence>
<keyword evidence="9" id="KW-1185">Reference proteome</keyword>
<evidence type="ECO:0000256" key="2">
    <source>
        <dbReference type="ARBA" id="ARBA00022630"/>
    </source>
</evidence>
<name>A0A0J7JEF4_9GAMM</name>
<keyword evidence="3" id="KW-0874">Quinone</keyword>
<dbReference type="FunFam" id="3.50.50.60:FF:000034">
    <property type="entry name" value="sulfide:quinone oxidoreductase, mitochondrial"/>
    <property type="match status" value="1"/>
</dbReference>
<dbReference type="Pfam" id="PF07992">
    <property type="entry name" value="Pyr_redox_2"/>
    <property type="match status" value="1"/>
</dbReference>
<evidence type="ECO:0000259" key="7">
    <source>
        <dbReference type="Pfam" id="PF07992"/>
    </source>
</evidence>
<keyword evidence="2" id="KW-0285">Flavoprotein</keyword>
<dbReference type="GO" id="GO:0071949">
    <property type="term" value="F:FAD binding"/>
    <property type="evidence" value="ECO:0007669"/>
    <property type="project" value="TreeGrafter"/>
</dbReference>
<reference evidence="8 9" key="1">
    <citation type="submission" date="2015-06" db="EMBL/GenBank/DDBJ databases">
        <title>Marinobacter subterrani, a genetically tractable neutrophilic iron-oxidizing strain isolated from the Soudan Iron Mine.</title>
        <authorList>
            <person name="Bonis B.M."/>
            <person name="Gralnick J.A."/>
        </authorList>
    </citation>
    <scope>NUCLEOTIDE SEQUENCE [LARGE SCALE GENOMIC DNA]</scope>
    <source>
        <strain evidence="8 9">JG233</strain>
    </source>
</reference>
<accession>A0A0J7JEF4</accession>
<dbReference type="InterPro" id="IPR036188">
    <property type="entry name" value="FAD/NAD-bd_sf"/>
</dbReference>
<keyword evidence="4" id="KW-0274">FAD</keyword>
<comment type="caution">
    <text evidence="8">The sequence shown here is derived from an EMBL/GenBank/DDBJ whole genome shotgun (WGS) entry which is preliminary data.</text>
</comment>
<dbReference type="GO" id="GO:0070224">
    <property type="term" value="F:sulfide:quinone oxidoreductase activity"/>
    <property type="evidence" value="ECO:0007669"/>
    <property type="project" value="TreeGrafter"/>
</dbReference>
<dbReference type="AlphaFoldDB" id="A0A0J7JEF4"/>
<dbReference type="PANTHER" id="PTHR10632:SF2">
    <property type="entry name" value="SULFIDE:QUINONE OXIDOREDUCTASE, MITOCHONDRIAL"/>
    <property type="match status" value="1"/>
</dbReference>
<keyword evidence="6 8" id="KW-0560">Oxidoreductase</keyword>
<dbReference type="Proteomes" id="UP000036102">
    <property type="component" value="Unassembled WGS sequence"/>
</dbReference>
<dbReference type="GO" id="GO:0048038">
    <property type="term" value="F:quinone binding"/>
    <property type="evidence" value="ECO:0007669"/>
    <property type="project" value="UniProtKB-KW"/>
</dbReference>
<keyword evidence="5" id="KW-0809">Transit peptide</keyword>
<dbReference type="OrthoDB" id="9802771at2"/>
<dbReference type="PANTHER" id="PTHR10632">
    <property type="entry name" value="SULFIDE:QUINONE OXIDOREDUCTASE"/>
    <property type="match status" value="1"/>
</dbReference>
<evidence type="ECO:0000256" key="6">
    <source>
        <dbReference type="ARBA" id="ARBA00023002"/>
    </source>
</evidence>
<dbReference type="EMBL" id="LFBU01000001">
    <property type="protein sequence ID" value="KMQ76161.1"/>
    <property type="molecule type" value="Genomic_DNA"/>
</dbReference>
<dbReference type="InterPro" id="IPR015904">
    <property type="entry name" value="Sulphide_quinone_reductase"/>
</dbReference>
<dbReference type="SUPFAM" id="SSF51905">
    <property type="entry name" value="FAD/NAD(P)-binding domain"/>
    <property type="match status" value="1"/>
</dbReference>
<evidence type="ECO:0000313" key="9">
    <source>
        <dbReference type="Proteomes" id="UP000036102"/>
    </source>
</evidence>
<evidence type="ECO:0000256" key="3">
    <source>
        <dbReference type="ARBA" id="ARBA00022719"/>
    </source>
</evidence>
<proteinExistence type="predicted"/>
<feature type="domain" description="FAD/NAD(P)-binding" evidence="7">
    <location>
        <begin position="11"/>
        <end position="114"/>
    </location>
</feature>
<comment type="cofactor">
    <cofactor evidence="1">
        <name>FAD</name>
        <dbReference type="ChEBI" id="CHEBI:57692"/>
    </cofactor>
</comment>
<dbReference type="RefSeq" id="WP_048496174.1">
    <property type="nucleotide sequence ID" value="NZ_LFBU01000001.1"/>
</dbReference>
<dbReference type="PRINTS" id="PR00469">
    <property type="entry name" value="PNDRDTASEII"/>
</dbReference>
<dbReference type="InterPro" id="IPR023753">
    <property type="entry name" value="FAD/NAD-binding_dom"/>
</dbReference>
<dbReference type="PATRIC" id="fig|1658765.3.peg.2387"/>